<proteinExistence type="predicted"/>
<dbReference type="GO" id="GO:0005634">
    <property type="term" value="C:nucleus"/>
    <property type="evidence" value="ECO:0007669"/>
    <property type="project" value="UniProtKB-SubCell"/>
</dbReference>
<reference evidence="9" key="1">
    <citation type="journal article" date="2017" name="Plant J.">
        <title>The pomegranate (Punica granatum L.) genome and the genomics of punicalagin biosynthesis.</title>
        <authorList>
            <person name="Qin G."/>
            <person name="Xu C."/>
            <person name="Ming R."/>
            <person name="Tang H."/>
            <person name="Guyot R."/>
            <person name="Kramer E.M."/>
            <person name="Hu Y."/>
            <person name="Yi X."/>
            <person name="Qi Y."/>
            <person name="Xu X."/>
            <person name="Gao Z."/>
            <person name="Pan H."/>
            <person name="Jian J."/>
            <person name="Tian Y."/>
            <person name="Yue Z."/>
            <person name="Xu Y."/>
        </authorList>
    </citation>
    <scope>NUCLEOTIDE SEQUENCE [LARGE SCALE GENOMIC DNA]</scope>
    <source>
        <strain evidence="9">cv. Dabenzi</strain>
    </source>
</reference>
<dbReference type="PANTHER" id="PTHR34269:SF11">
    <property type="entry name" value="B3 DOMAIN PROTEIN"/>
    <property type="match status" value="1"/>
</dbReference>
<keyword evidence="10" id="KW-1185">Reference proteome</keyword>
<dbReference type="InterPro" id="IPR051442">
    <property type="entry name" value="B3_domain"/>
</dbReference>
<dbReference type="GO" id="GO:0003677">
    <property type="term" value="F:DNA binding"/>
    <property type="evidence" value="ECO:0007669"/>
    <property type="project" value="UniProtKB-KW"/>
</dbReference>
<evidence type="ECO:0000313" key="8">
    <source>
        <dbReference type="EMBL" id="PKI43997.1"/>
    </source>
</evidence>
<gene>
    <name evidence="7" type="ORF">CDL15_Pgr002888</name>
    <name evidence="8" type="ORF">CRG98_035582</name>
</gene>
<keyword evidence="5" id="KW-0539">Nucleus</keyword>
<dbReference type="CDD" id="cd10017">
    <property type="entry name" value="B3_DNA"/>
    <property type="match status" value="1"/>
</dbReference>
<dbReference type="PANTHER" id="PTHR34269">
    <property type="entry name" value="TRANSCRIPTION FACTOR B3-DOMAIN FAMILY-RELATED"/>
    <property type="match status" value="1"/>
</dbReference>
<dbReference type="Gene3D" id="2.40.330.10">
    <property type="entry name" value="DNA-binding pseudobarrel domain"/>
    <property type="match status" value="1"/>
</dbReference>
<evidence type="ECO:0000256" key="2">
    <source>
        <dbReference type="ARBA" id="ARBA00023015"/>
    </source>
</evidence>
<organism evidence="7 9">
    <name type="scientific">Punica granatum</name>
    <name type="common">Pomegranate</name>
    <dbReference type="NCBI Taxonomy" id="22663"/>
    <lineage>
        <taxon>Eukaryota</taxon>
        <taxon>Viridiplantae</taxon>
        <taxon>Streptophyta</taxon>
        <taxon>Embryophyta</taxon>
        <taxon>Tracheophyta</taxon>
        <taxon>Spermatophyta</taxon>
        <taxon>Magnoliopsida</taxon>
        <taxon>eudicotyledons</taxon>
        <taxon>Gunneridae</taxon>
        <taxon>Pentapetalae</taxon>
        <taxon>rosids</taxon>
        <taxon>malvids</taxon>
        <taxon>Myrtales</taxon>
        <taxon>Lythraceae</taxon>
        <taxon>Punica</taxon>
    </lineage>
</organism>
<dbReference type="Proteomes" id="UP000197138">
    <property type="component" value="Unassembled WGS sequence"/>
</dbReference>
<keyword evidence="4" id="KW-0804">Transcription</keyword>
<reference evidence="7" key="2">
    <citation type="submission" date="2017-06" db="EMBL/GenBank/DDBJ databases">
        <title>The pomegranate genome and the genomics of punicalagin biosynthesis.</title>
        <authorList>
            <person name="Xu C."/>
        </authorList>
    </citation>
    <scope>NUCLEOTIDE SEQUENCE [LARGE SCALE GENOMIC DNA]</scope>
    <source>
        <tissue evidence="7">Fresh leaf</tissue>
    </source>
</reference>
<evidence type="ECO:0000256" key="1">
    <source>
        <dbReference type="ARBA" id="ARBA00004123"/>
    </source>
</evidence>
<comment type="subcellular location">
    <subcellularLocation>
        <location evidence="1">Nucleus</location>
    </subcellularLocation>
</comment>
<comment type="caution">
    <text evidence="7">The sequence shown here is derived from an EMBL/GenBank/DDBJ whole genome shotgun (WGS) entry which is preliminary data.</text>
</comment>
<evidence type="ECO:0000313" key="9">
    <source>
        <dbReference type="Proteomes" id="UP000197138"/>
    </source>
</evidence>
<dbReference type="EMBL" id="PGOL01002957">
    <property type="protein sequence ID" value="PKI43997.1"/>
    <property type="molecule type" value="Genomic_DNA"/>
</dbReference>
<dbReference type="InterPro" id="IPR015300">
    <property type="entry name" value="DNA-bd_pseudobarrel_sf"/>
</dbReference>
<evidence type="ECO:0000313" key="10">
    <source>
        <dbReference type="Proteomes" id="UP000233551"/>
    </source>
</evidence>
<evidence type="ECO:0000256" key="3">
    <source>
        <dbReference type="ARBA" id="ARBA00023125"/>
    </source>
</evidence>
<evidence type="ECO:0000256" key="5">
    <source>
        <dbReference type="ARBA" id="ARBA00023242"/>
    </source>
</evidence>
<dbReference type="SUPFAM" id="SSF101936">
    <property type="entry name" value="DNA-binding pseudobarrel domain"/>
    <property type="match status" value="1"/>
</dbReference>
<dbReference type="EMBL" id="MTKT01002492">
    <property type="protein sequence ID" value="OWM78717.1"/>
    <property type="molecule type" value="Genomic_DNA"/>
</dbReference>
<dbReference type="Proteomes" id="UP000233551">
    <property type="component" value="Unassembled WGS sequence"/>
</dbReference>
<keyword evidence="3" id="KW-0238">DNA-binding</keyword>
<evidence type="ECO:0000256" key="6">
    <source>
        <dbReference type="SAM" id="MobiDB-lite"/>
    </source>
</evidence>
<feature type="compositionally biased region" description="Polar residues" evidence="6">
    <location>
        <begin position="10"/>
        <end position="42"/>
    </location>
</feature>
<evidence type="ECO:0000256" key="4">
    <source>
        <dbReference type="ARBA" id="ARBA00023163"/>
    </source>
</evidence>
<evidence type="ECO:0000313" key="7">
    <source>
        <dbReference type="EMBL" id="OWM78717.1"/>
    </source>
</evidence>
<feature type="region of interest" description="Disordered" evidence="6">
    <location>
        <begin position="1"/>
        <end position="79"/>
    </location>
</feature>
<sequence length="237" mass="26541">MSSVKEEWSTFGSVVTSSAAVHSPQSAGCSTNPRRSNLGRSSQHLRENALPLKRPACSEDHNKKRTKKKKRATSEEGPQWEPARKIAFLRCNGAGPAASQGDDHQVSTDLVLYTCPWKIKKKLQESDLGGLSRLLLPKPDVKNHILPLMSDECIAKIGSEGGMGVTVWDRDTNSEHLAVIKYWWSSGCFVLNGHWIDKFVIRRTLKIGDEIGLFWSRHDHKLYFAVLERGQDGRGQH</sequence>
<evidence type="ECO:0008006" key="11">
    <source>
        <dbReference type="Google" id="ProtNLM"/>
    </source>
</evidence>
<dbReference type="InterPro" id="IPR003340">
    <property type="entry name" value="B3_DNA-bd"/>
</dbReference>
<protein>
    <recommendedName>
        <fullName evidence="11">TF-B3 domain-containing protein</fullName>
    </recommendedName>
</protein>
<dbReference type="AlphaFoldDB" id="A0A218X130"/>
<accession>A0A218X130</accession>
<keyword evidence="2" id="KW-0805">Transcription regulation</keyword>
<reference evidence="8 10" key="3">
    <citation type="submission" date="2017-11" db="EMBL/GenBank/DDBJ databases">
        <title>De-novo sequencing of pomegranate (Punica granatum L.) genome.</title>
        <authorList>
            <person name="Akparov Z."/>
            <person name="Amiraslanov A."/>
            <person name="Hajiyeva S."/>
            <person name="Abbasov M."/>
            <person name="Kaur K."/>
            <person name="Hamwieh A."/>
            <person name="Solovyev V."/>
            <person name="Salamov A."/>
            <person name="Braich B."/>
            <person name="Kosarev P."/>
            <person name="Mahmoud A."/>
            <person name="Hajiyev E."/>
            <person name="Babayeva S."/>
            <person name="Izzatullayeva V."/>
            <person name="Mammadov A."/>
            <person name="Mammadov A."/>
            <person name="Sharifova S."/>
            <person name="Ojaghi J."/>
            <person name="Eynullazada K."/>
            <person name="Bayramov B."/>
            <person name="Abdulazimova A."/>
            <person name="Shahmuradov I."/>
        </authorList>
    </citation>
    <scope>NUCLEOTIDE SEQUENCE [LARGE SCALE GENOMIC DNA]</scope>
    <source>
        <strain evidence="8">AG2017</strain>
        <strain evidence="10">cv. AG2017</strain>
        <tissue evidence="8">Leaf</tissue>
    </source>
</reference>
<name>A0A218X130_PUNGR</name>